<keyword evidence="6" id="KW-0010">Activator</keyword>
<gene>
    <name evidence="6" type="primary">MED10</name>
    <name evidence="8" type="ORF">MJAP1_002137</name>
</gene>
<comment type="function">
    <text evidence="6">Component of the Mediator complex, a coactivator involved in the regulated transcription of nearly all RNA polymerase II-dependent genes. Mediator functions as a bridge to convey information from gene-specific regulatory proteins to the basal RNA polymerase II transcription machinery. Mediator is recruited to promoters by direct interactions with regulatory proteins and serves as a scaffold for the assembly of a functional preinitiation complex with RNA polymerase II and the general transcription factors.</text>
</comment>
<dbReference type="GO" id="GO:0016592">
    <property type="term" value="C:mediator complex"/>
    <property type="evidence" value="ECO:0007669"/>
    <property type="project" value="InterPro"/>
</dbReference>
<name>A0AAF0F270_9BASI</name>
<proteinExistence type="inferred from homology"/>
<accession>A0AAF0F270</accession>
<dbReference type="Proteomes" id="UP001217754">
    <property type="component" value="Chromosome 3"/>
</dbReference>
<evidence type="ECO:0000313" key="9">
    <source>
        <dbReference type="Proteomes" id="UP001217754"/>
    </source>
</evidence>
<evidence type="ECO:0000256" key="3">
    <source>
        <dbReference type="ARBA" id="ARBA00023015"/>
    </source>
</evidence>
<evidence type="ECO:0000256" key="4">
    <source>
        <dbReference type="ARBA" id="ARBA00023163"/>
    </source>
</evidence>
<evidence type="ECO:0000256" key="7">
    <source>
        <dbReference type="SAM" id="MobiDB-lite"/>
    </source>
</evidence>
<comment type="similarity">
    <text evidence="2 6">Belongs to the Mediator complex subunit 10 family.</text>
</comment>
<evidence type="ECO:0000256" key="1">
    <source>
        <dbReference type="ARBA" id="ARBA00004123"/>
    </source>
</evidence>
<feature type="region of interest" description="Disordered" evidence="7">
    <location>
        <begin position="1"/>
        <end position="32"/>
    </location>
</feature>
<organism evidence="8 9">
    <name type="scientific">Malassezia japonica</name>
    <dbReference type="NCBI Taxonomy" id="223818"/>
    <lineage>
        <taxon>Eukaryota</taxon>
        <taxon>Fungi</taxon>
        <taxon>Dikarya</taxon>
        <taxon>Basidiomycota</taxon>
        <taxon>Ustilaginomycotina</taxon>
        <taxon>Malasseziomycetes</taxon>
        <taxon>Malasseziales</taxon>
        <taxon>Malasseziaceae</taxon>
        <taxon>Malassezia</taxon>
    </lineage>
</organism>
<keyword evidence="5 6" id="KW-0539">Nucleus</keyword>
<keyword evidence="4 6" id="KW-0804">Transcription</keyword>
<sequence length="138" mass="14816">MDAPVTPTSASPSPPAQRAQGGDAAQAQVPRAQLPIDEIVRRDLETRTRAVVDALYELATRAADVQPSAQLGESVLVDAGRNPDSHTRTFVNRLASENQYSVGQHASIRAYRDALGAALGEAFPELKPSLDEEMRHTS</sequence>
<evidence type="ECO:0000256" key="6">
    <source>
        <dbReference type="RuleBase" id="RU364146"/>
    </source>
</evidence>
<evidence type="ECO:0000256" key="5">
    <source>
        <dbReference type="ARBA" id="ARBA00023242"/>
    </source>
</evidence>
<keyword evidence="3 6" id="KW-0805">Transcription regulation</keyword>
<comment type="subunit">
    <text evidence="6">Component of the Mediator complex.</text>
</comment>
<reference evidence="8" key="1">
    <citation type="submission" date="2023-03" db="EMBL/GenBank/DDBJ databases">
        <title>Mating type loci evolution in Malassezia.</title>
        <authorList>
            <person name="Coelho M.A."/>
        </authorList>
    </citation>
    <scope>NUCLEOTIDE SEQUENCE</scope>
    <source>
        <strain evidence="8">CBS 9431</strain>
    </source>
</reference>
<keyword evidence="9" id="KW-1185">Reference proteome</keyword>
<dbReference type="GO" id="GO:0003712">
    <property type="term" value="F:transcription coregulator activity"/>
    <property type="evidence" value="ECO:0007669"/>
    <property type="project" value="InterPro"/>
</dbReference>
<protein>
    <recommendedName>
        <fullName evidence="6">Mediator of RNA polymerase II transcription subunit 10</fullName>
    </recommendedName>
    <alternativeName>
        <fullName evidence="6">Mediator complex subunit 10</fullName>
    </alternativeName>
</protein>
<feature type="compositionally biased region" description="Low complexity" evidence="7">
    <location>
        <begin position="1"/>
        <end position="28"/>
    </location>
</feature>
<comment type="subcellular location">
    <subcellularLocation>
        <location evidence="1 6">Nucleus</location>
    </subcellularLocation>
</comment>
<dbReference type="InterPro" id="IPR019145">
    <property type="entry name" value="Mediator_Med10"/>
</dbReference>
<dbReference type="Pfam" id="PF09748">
    <property type="entry name" value="Med10"/>
    <property type="match status" value="1"/>
</dbReference>
<evidence type="ECO:0000256" key="2">
    <source>
        <dbReference type="ARBA" id="ARBA00005389"/>
    </source>
</evidence>
<dbReference type="GO" id="GO:0006357">
    <property type="term" value="P:regulation of transcription by RNA polymerase II"/>
    <property type="evidence" value="ECO:0007669"/>
    <property type="project" value="InterPro"/>
</dbReference>
<dbReference type="AlphaFoldDB" id="A0AAF0F270"/>
<evidence type="ECO:0000313" key="8">
    <source>
        <dbReference type="EMBL" id="WFD39167.1"/>
    </source>
</evidence>
<dbReference type="EMBL" id="CP119960">
    <property type="protein sequence ID" value="WFD39167.1"/>
    <property type="molecule type" value="Genomic_DNA"/>
</dbReference>